<dbReference type="InterPro" id="IPR011059">
    <property type="entry name" value="Metal-dep_hydrolase_composite"/>
</dbReference>
<sequence>MTAWGFPCCGDTAQESIANPEEKFGREEGCALMILNGVIHTMEGKTIDSGYIRVENGKIQQVGRMDQLPDGAELENAVDARGGHILPGLMDIHCHLGLCGCDGEDLNETSQVCTPNIRVLDGVNPMDPYVKEAREAGVTCVMVHPGSTNPIAGQAVLMKTAGRIVDEMVVQAPAAMKFSLGENPKGRDGWPATRMGTAAVIRELLARASEYQLKWATAQADPQEEMPSFDPCLDALRPVVAGEVPAHFHVHRADDIATAVRIAKEFGLDYAIVHGTEGYLIADYLAREEVPVITGPILTDRSKGELRQMTLENAALLTKAGVRVAICTDHPETTAPQLLLCAAMAARHGMEEEDALAAITINAACIAGVDHRMGSITQGKDADLVVLDGPPLDWRSQVTHVFIDGREVER</sequence>
<reference evidence="2" key="1">
    <citation type="submission" date="2020-10" db="EMBL/GenBank/DDBJ databases">
        <authorList>
            <person name="Gilroy R."/>
        </authorList>
    </citation>
    <scope>NUCLEOTIDE SEQUENCE</scope>
    <source>
        <strain evidence="2">ChiGjej2B2-12916</strain>
    </source>
</reference>
<dbReference type="SUPFAM" id="SSF51338">
    <property type="entry name" value="Composite domain of metallo-dependent hydrolases"/>
    <property type="match status" value="1"/>
</dbReference>
<reference evidence="2" key="2">
    <citation type="journal article" date="2021" name="PeerJ">
        <title>Extensive microbial diversity within the chicken gut microbiome revealed by metagenomics and culture.</title>
        <authorList>
            <person name="Gilroy R."/>
            <person name="Ravi A."/>
            <person name="Getino M."/>
            <person name="Pursley I."/>
            <person name="Horton D.L."/>
            <person name="Alikhan N.F."/>
            <person name="Baker D."/>
            <person name="Gharbi K."/>
            <person name="Hall N."/>
            <person name="Watson M."/>
            <person name="Adriaenssens E.M."/>
            <person name="Foster-Nyarko E."/>
            <person name="Jarju S."/>
            <person name="Secka A."/>
            <person name="Antonio M."/>
            <person name="Oren A."/>
            <person name="Chaudhuri R.R."/>
            <person name="La Ragione R."/>
            <person name="Hildebrand F."/>
            <person name="Pallen M.J."/>
        </authorList>
    </citation>
    <scope>NUCLEOTIDE SEQUENCE</scope>
    <source>
        <strain evidence="2">ChiGjej2B2-12916</strain>
    </source>
</reference>
<name>A0A9D0YVB8_9FIRM</name>
<dbReference type="Pfam" id="PF01979">
    <property type="entry name" value="Amidohydro_1"/>
    <property type="match status" value="1"/>
</dbReference>
<accession>A0A9D0YVB8</accession>
<dbReference type="CDD" id="cd01309">
    <property type="entry name" value="Met_dep_hydrolase_C"/>
    <property type="match status" value="1"/>
</dbReference>
<feature type="domain" description="Amidohydrolase-related" evidence="1">
    <location>
        <begin position="85"/>
        <end position="408"/>
    </location>
</feature>
<protein>
    <submittedName>
        <fullName evidence="2">Amidohydrolase</fullName>
    </submittedName>
</protein>
<dbReference type="EMBL" id="DVFO01000090">
    <property type="protein sequence ID" value="HIQ61575.1"/>
    <property type="molecule type" value="Genomic_DNA"/>
</dbReference>
<organism evidence="2 3">
    <name type="scientific">Candidatus Enterenecus faecium</name>
    <dbReference type="NCBI Taxonomy" id="2840780"/>
    <lineage>
        <taxon>Bacteria</taxon>
        <taxon>Bacillati</taxon>
        <taxon>Bacillota</taxon>
        <taxon>Clostridia</taxon>
        <taxon>Eubacteriales</taxon>
        <taxon>Candidatus Enterenecus</taxon>
    </lineage>
</organism>
<evidence type="ECO:0000313" key="3">
    <source>
        <dbReference type="Proteomes" id="UP000886879"/>
    </source>
</evidence>
<dbReference type="AlphaFoldDB" id="A0A9D0YVB8"/>
<evidence type="ECO:0000259" key="1">
    <source>
        <dbReference type="Pfam" id="PF01979"/>
    </source>
</evidence>
<comment type="caution">
    <text evidence="2">The sequence shown here is derived from an EMBL/GenBank/DDBJ whole genome shotgun (WGS) entry which is preliminary data.</text>
</comment>
<dbReference type="InterPro" id="IPR032466">
    <property type="entry name" value="Metal_Hydrolase"/>
</dbReference>
<dbReference type="InterPro" id="IPR006680">
    <property type="entry name" value="Amidohydro-rel"/>
</dbReference>
<dbReference type="SUPFAM" id="SSF51556">
    <property type="entry name" value="Metallo-dependent hydrolases"/>
    <property type="match status" value="1"/>
</dbReference>
<dbReference type="GO" id="GO:0016810">
    <property type="term" value="F:hydrolase activity, acting on carbon-nitrogen (but not peptide) bonds"/>
    <property type="evidence" value="ECO:0007669"/>
    <property type="project" value="InterPro"/>
</dbReference>
<dbReference type="PANTHER" id="PTHR43135:SF3">
    <property type="entry name" value="ALPHA-D-RIBOSE 1-METHYLPHOSPHONATE 5-TRIPHOSPHATE DIPHOSPHATASE"/>
    <property type="match status" value="1"/>
</dbReference>
<dbReference type="InterPro" id="IPR051781">
    <property type="entry name" value="Metallo-dep_Hydrolase"/>
</dbReference>
<dbReference type="Gene3D" id="3.20.20.140">
    <property type="entry name" value="Metal-dependent hydrolases"/>
    <property type="match status" value="1"/>
</dbReference>
<gene>
    <name evidence="2" type="ORF">IAD31_08305</name>
</gene>
<dbReference type="PANTHER" id="PTHR43135">
    <property type="entry name" value="ALPHA-D-RIBOSE 1-METHYLPHOSPHONATE 5-TRIPHOSPHATE DIPHOSPHATASE"/>
    <property type="match status" value="1"/>
</dbReference>
<proteinExistence type="predicted"/>
<evidence type="ECO:0000313" key="2">
    <source>
        <dbReference type="EMBL" id="HIQ61575.1"/>
    </source>
</evidence>
<dbReference type="Proteomes" id="UP000886879">
    <property type="component" value="Unassembled WGS sequence"/>
</dbReference>